<dbReference type="InterPro" id="IPR039537">
    <property type="entry name" value="Retrotran_Ty1/copia-like"/>
</dbReference>
<keyword evidence="3" id="KW-1188">Viral release from host cell</keyword>
<evidence type="ECO:0000256" key="8">
    <source>
        <dbReference type="ARBA" id="ARBA00022741"/>
    </source>
</evidence>
<keyword evidence="8" id="KW-0547">Nucleotide-binding</keyword>
<dbReference type="GO" id="GO:0003887">
    <property type="term" value="F:DNA-directed DNA polymerase activity"/>
    <property type="evidence" value="ECO:0007669"/>
    <property type="project" value="UniProtKB-KW"/>
</dbReference>
<keyword evidence="4" id="KW-0645">Protease</keyword>
<comment type="catalytic activity">
    <reaction evidence="22">
        <text>DNA(n) + a 2'-deoxyribonucleoside 5'-triphosphate = DNA(n+1) + diphosphate</text>
        <dbReference type="Rhea" id="RHEA:22508"/>
        <dbReference type="Rhea" id="RHEA-COMP:17339"/>
        <dbReference type="Rhea" id="RHEA-COMP:17340"/>
        <dbReference type="ChEBI" id="CHEBI:33019"/>
        <dbReference type="ChEBI" id="CHEBI:61560"/>
        <dbReference type="ChEBI" id="CHEBI:173112"/>
        <dbReference type="EC" id="2.7.7.7"/>
    </reaction>
</comment>
<dbReference type="Pfam" id="PF07727">
    <property type="entry name" value="RVT_2"/>
    <property type="match status" value="1"/>
</dbReference>
<evidence type="ECO:0000256" key="16">
    <source>
        <dbReference type="ARBA" id="ARBA00022918"/>
    </source>
</evidence>
<dbReference type="InterPro" id="IPR001584">
    <property type="entry name" value="Integrase_cat-core"/>
</dbReference>
<comment type="catalytic activity">
    <reaction evidence="21">
        <text>DNA(n) + a 2'-deoxyribonucleoside 5'-triphosphate = DNA(n+1) + diphosphate</text>
        <dbReference type="Rhea" id="RHEA:22508"/>
        <dbReference type="Rhea" id="RHEA-COMP:17339"/>
        <dbReference type="Rhea" id="RHEA-COMP:17340"/>
        <dbReference type="ChEBI" id="CHEBI:33019"/>
        <dbReference type="ChEBI" id="CHEBI:61560"/>
        <dbReference type="ChEBI" id="CHEBI:173112"/>
        <dbReference type="EC" id="2.7.7.49"/>
    </reaction>
</comment>
<feature type="compositionally biased region" description="Low complexity" evidence="23">
    <location>
        <begin position="67"/>
        <end position="81"/>
    </location>
</feature>
<keyword evidence="17" id="KW-0808">Transferase</keyword>
<sequence>MSPNQPTSSEHASFDKIPPPSTASVHPPGQPPLARAVMSSSSAAPTAEEIKALIQQALDVHGRDNHSSSSSPPDTTTETASVPRVPAATPITFEAVNRLKDEATYPRWHRALKALVPTPIFLYLQTGNFPAEWSITTQDQWKDYVRSVLFNSLHPSIQDVYQEDDTPSQVYITLKERYLPRDAQAYAKLIQRFWSMPQIPLSSKDDFDKHLNHDFDLAREIRQGNLDIEQVLVAACLFSTNFNDGLNPWRKTFLQLHQGKDRLPSLEETMKSMRVAAHNIIDKCPSAYVSNSDKSGTPPGPCPACKTGPLHWLHECTDEDAKKQFFSRPRPNHSKQNANAKPPAQARLAVASDDPGKILETAPSVSFAATSFLSVTSDSPSLLLDSAASHHMVNDSTAFVELHNTPCVQIGGVGGALSSHGTGVIKLVAATGNHICLSNVFFVPGCPANLISVFALINNGITASFTKDGRVLLDRGGKRICTGLAKSNRLFHLDAHLCTHTAVIAARTPKVSLLTLHRRLGHCSLPTLRKLAKSDQVKGIEWTYSDDDCNDFKCDACMASKAHKLPFPMSESHAALPLGLVHSDLLMFPEPSVSGRRYLITFIDDFLRKAWAFALLRKSDALAAFQRWKAEVENASGAKIKTLRSDNGGKYTAFNKFCAKQGICRDKSVPYTPEQNGRAERLNRSIVEGVLALLHDSGLPAHLWEEATQYYLDCKNLTPHAGIDGGVPDAIWHGIPQDLSRLRTFGCRAWATVPQHERTKLEPKGIPLIFSQRHVRGDRVPCRRATSLRARTALTRPYDRAAPRPGASFGTSRSCHTSNFSVAHASPPLSDSDDDSEDPIALLSHVVRSIADNASLDTAQWQTEAIDEFTLLLNRYKVYVILDQAALPDGAKLLRSHFVFCTKRDQFGNVKLRKERYSPVVRFTSIRALVAIAVLRGYKIKQADVNKAYLHGKLDQPLYMRPPQGIDLPGKILKLERSIYGLKQAGRIWNDEIDSTLRSVGYKPTVSDLCVYMKRHGNNWHSIALYVDDLLLIGPSDDKIERVLSTLEDMYGIKRLGDAEYVLGIELKCSNDGSITLSQERYLQDVLEHFDLALAKPTSTPMQKNLLLELDQSTPSPALPTTSEFISRLNPTVFNNQDFVDSIPGVVDKVYRRLEGTAPLGDVYDAALWAVAAAGHAQYRLTRADMRRLRAKNQSIMEALEAHGEHMNEAERDAYALAKSQLDQLAVKEAQWLRIRAHVPSVDSREGQSASICTRLNRRSRQTTIVSLEDVDGTETVDMQELLGIASRHAQSLFTPDPACGDPTNARRSLLDPIRAAKCYDDDRSDPTFGRRLPLQARVALDEPFNLSEVEAALKKTDSGRSPGPSGIPYELFKALPTYFAPKLLDLFNSIWEGGKMTASLAEGLVRLLPKNKPGANLKSLGAYRPITLRETTYKVLSKVLVARLNGVLGKLLPPAQHGFMPSRRSADAGSHLTLLLKKLRSLGTDVFPEGALLSLDQQSAYDRVDHAWIFNVFEAFGFGERFISLLRALYDPETLGVRYLINGFPTELVRLLCGLGQGDPLSCPVWNITFQPFLNALVWRGIALDLQKVWPGGPRAQLTHLAFADNAVVVVESPAALSKLEMLSQTWYKATNGKTNTDKTLVLPLGPNWLRDETAQACKAPLRLRLTTTSAAEALLARGATGAS</sequence>
<evidence type="ECO:0000259" key="25">
    <source>
        <dbReference type="PROSITE" id="PS50994"/>
    </source>
</evidence>
<dbReference type="GO" id="GO:0046872">
    <property type="term" value="F:metal ion binding"/>
    <property type="evidence" value="ECO:0007669"/>
    <property type="project" value="UniProtKB-KW"/>
</dbReference>
<keyword evidence="9" id="KW-0064">Aspartyl protease</keyword>
<dbReference type="EMBL" id="FQNC01000044">
    <property type="protein sequence ID" value="SGY53855.1"/>
    <property type="molecule type" value="Genomic_DNA"/>
</dbReference>
<evidence type="ECO:0000256" key="20">
    <source>
        <dbReference type="ARBA" id="ARBA00023268"/>
    </source>
</evidence>
<keyword evidence="14" id="KW-0694">RNA-binding</keyword>
<evidence type="ECO:0000256" key="19">
    <source>
        <dbReference type="ARBA" id="ARBA00023172"/>
    </source>
</evidence>
<keyword evidence="18" id="KW-0917">Virion maturation</keyword>
<evidence type="ECO:0000256" key="10">
    <source>
        <dbReference type="ARBA" id="ARBA00022759"/>
    </source>
</evidence>
<dbReference type="GO" id="GO:0003964">
    <property type="term" value="F:RNA-directed DNA polymerase activity"/>
    <property type="evidence" value="ECO:0007669"/>
    <property type="project" value="UniProtKB-KW"/>
</dbReference>
<keyword evidence="5" id="KW-0548">Nucleotidyltransferase</keyword>
<feature type="compositionally biased region" description="Polar residues" evidence="23">
    <location>
        <begin position="1"/>
        <end position="11"/>
    </location>
</feature>
<keyword evidence="19" id="KW-0233">DNA recombination</keyword>
<feature type="domain" description="Integrase catalytic" evidence="25">
    <location>
        <begin position="573"/>
        <end position="736"/>
    </location>
</feature>
<evidence type="ECO:0000256" key="23">
    <source>
        <dbReference type="SAM" id="MobiDB-lite"/>
    </source>
</evidence>
<dbReference type="SUPFAM" id="SSF53098">
    <property type="entry name" value="Ribonuclease H-like"/>
    <property type="match status" value="1"/>
</dbReference>
<reference evidence="26 27" key="1">
    <citation type="submission" date="2016-11" db="EMBL/GenBank/DDBJ databases">
        <authorList>
            <person name="Jaros S."/>
            <person name="Januszkiewicz K."/>
            <person name="Wedrychowicz H."/>
        </authorList>
    </citation>
    <scope>NUCLEOTIDE SEQUENCE [LARGE SCALE GENOMIC DNA]</scope>
</reference>
<evidence type="ECO:0000259" key="24">
    <source>
        <dbReference type="PROSITE" id="PS50878"/>
    </source>
</evidence>
<dbReference type="InterPro" id="IPR043502">
    <property type="entry name" value="DNA/RNA_pol_sf"/>
</dbReference>
<dbReference type="InterPro" id="IPR000477">
    <property type="entry name" value="RT_dom"/>
</dbReference>
<evidence type="ECO:0000256" key="13">
    <source>
        <dbReference type="ARBA" id="ARBA00022842"/>
    </source>
</evidence>
<dbReference type="Pfam" id="PF22936">
    <property type="entry name" value="Pol_BBD"/>
    <property type="match status" value="1"/>
</dbReference>
<dbReference type="GO" id="GO:0015074">
    <property type="term" value="P:DNA integration"/>
    <property type="evidence" value="ECO:0007669"/>
    <property type="project" value="UniProtKB-KW"/>
</dbReference>
<evidence type="ECO:0000256" key="18">
    <source>
        <dbReference type="ARBA" id="ARBA00023113"/>
    </source>
</evidence>
<evidence type="ECO:0000256" key="1">
    <source>
        <dbReference type="ARBA" id="ARBA00002180"/>
    </source>
</evidence>
<evidence type="ECO:0000313" key="27">
    <source>
        <dbReference type="Proteomes" id="UP000249464"/>
    </source>
</evidence>
<evidence type="ECO:0000256" key="17">
    <source>
        <dbReference type="ARBA" id="ARBA00022932"/>
    </source>
</evidence>
<dbReference type="CDD" id="cd01650">
    <property type="entry name" value="RT_nLTR_like"/>
    <property type="match status" value="1"/>
</dbReference>
<keyword evidence="16" id="KW-0695">RNA-directed DNA polymerase</keyword>
<dbReference type="InterPro" id="IPR054722">
    <property type="entry name" value="PolX-like_BBD"/>
</dbReference>
<dbReference type="SUPFAM" id="SSF56672">
    <property type="entry name" value="DNA/RNA polymerases"/>
    <property type="match status" value="2"/>
</dbReference>
<dbReference type="GO" id="GO:0005524">
    <property type="term" value="F:ATP binding"/>
    <property type="evidence" value="ECO:0007669"/>
    <property type="project" value="UniProtKB-KW"/>
</dbReference>
<dbReference type="InterPro" id="IPR013103">
    <property type="entry name" value="RVT_2"/>
</dbReference>
<evidence type="ECO:0000256" key="22">
    <source>
        <dbReference type="ARBA" id="ARBA00049244"/>
    </source>
</evidence>
<feature type="domain" description="Reverse transcriptase" evidence="24">
    <location>
        <begin position="1390"/>
        <end position="1655"/>
    </location>
</feature>
<dbReference type="PANTHER" id="PTHR42648">
    <property type="entry name" value="TRANSPOSASE, PUTATIVE-RELATED"/>
    <property type="match status" value="1"/>
</dbReference>
<dbReference type="InterPro" id="IPR012337">
    <property type="entry name" value="RNaseH-like_sf"/>
</dbReference>
<feature type="region of interest" description="Disordered" evidence="23">
    <location>
        <begin position="326"/>
        <end position="347"/>
    </location>
</feature>
<dbReference type="PROSITE" id="PS50994">
    <property type="entry name" value="INTEGRASE"/>
    <property type="match status" value="1"/>
</dbReference>
<dbReference type="Pfam" id="PF00078">
    <property type="entry name" value="RVT_1"/>
    <property type="match status" value="1"/>
</dbReference>
<dbReference type="Pfam" id="PF13976">
    <property type="entry name" value="gag_pre-integrs"/>
    <property type="match status" value="1"/>
</dbReference>
<name>A0A2X0MZD7_9BASI</name>
<keyword evidence="17" id="KW-0239">DNA-directed DNA polymerase</keyword>
<proteinExistence type="predicted"/>
<evidence type="ECO:0000256" key="7">
    <source>
        <dbReference type="ARBA" id="ARBA00022723"/>
    </source>
</evidence>
<dbReference type="Gene3D" id="3.30.420.10">
    <property type="entry name" value="Ribonuclease H-like superfamily/Ribonuclease H"/>
    <property type="match status" value="1"/>
</dbReference>
<evidence type="ECO:0000256" key="12">
    <source>
        <dbReference type="ARBA" id="ARBA00022840"/>
    </source>
</evidence>
<gene>
    <name evidence="26" type="primary">BQ5605_C006g03810</name>
    <name evidence="26" type="ORF">BQ5605_C006G03810</name>
</gene>
<dbReference type="GO" id="GO:0006310">
    <property type="term" value="P:DNA recombination"/>
    <property type="evidence" value="ECO:0007669"/>
    <property type="project" value="UniProtKB-KW"/>
</dbReference>
<evidence type="ECO:0000256" key="4">
    <source>
        <dbReference type="ARBA" id="ARBA00022670"/>
    </source>
</evidence>
<evidence type="ECO:0000256" key="9">
    <source>
        <dbReference type="ARBA" id="ARBA00022750"/>
    </source>
</evidence>
<feature type="region of interest" description="Disordered" evidence="23">
    <location>
        <begin position="1"/>
        <end position="86"/>
    </location>
</feature>
<dbReference type="GO" id="GO:0003723">
    <property type="term" value="F:RNA binding"/>
    <property type="evidence" value="ECO:0007669"/>
    <property type="project" value="UniProtKB-KW"/>
</dbReference>
<dbReference type="Proteomes" id="UP000249464">
    <property type="component" value="Unassembled WGS sequence"/>
</dbReference>
<dbReference type="GO" id="GO:0004190">
    <property type="term" value="F:aspartic-type endopeptidase activity"/>
    <property type="evidence" value="ECO:0007669"/>
    <property type="project" value="UniProtKB-KW"/>
</dbReference>
<dbReference type="GO" id="GO:0006508">
    <property type="term" value="P:proteolysis"/>
    <property type="evidence" value="ECO:0007669"/>
    <property type="project" value="UniProtKB-KW"/>
</dbReference>
<keyword evidence="13" id="KW-0460">Magnesium</keyword>
<evidence type="ECO:0000256" key="21">
    <source>
        <dbReference type="ARBA" id="ARBA00048173"/>
    </source>
</evidence>
<keyword evidence="27" id="KW-1185">Reference proteome</keyword>
<accession>A0A2X0MZD7</accession>
<keyword evidence="20" id="KW-0511">Multifunctional enzyme</keyword>
<dbReference type="Pfam" id="PF00665">
    <property type="entry name" value="rve"/>
    <property type="match status" value="1"/>
</dbReference>
<evidence type="ECO:0000256" key="15">
    <source>
        <dbReference type="ARBA" id="ARBA00022908"/>
    </source>
</evidence>
<dbReference type="GO" id="GO:0032196">
    <property type="term" value="P:transposition"/>
    <property type="evidence" value="ECO:0007669"/>
    <property type="project" value="UniProtKB-KW"/>
</dbReference>
<comment type="function">
    <text evidence="1">The aspartyl protease (PR) mediates the proteolytic cleavages of the Gag and Gag-Pol polyproteins after assembly of the VLP.</text>
</comment>
<keyword evidence="11" id="KW-0378">Hydrolase</keyword>
<evidence type="ECO:0000256" key="11">
    <source>
        <dbReference type="ARBA" id="ARBA00022801"/>
    </source>
</evidence>
<evidence type="ECO:0000256" key="6">
    <source>
        <dbReference type="ARBA" id="ARBA00022722"/>
    </source>
</evidence>
<keyword evidence="10" id="KW-0255">Endonuclease</keyword>
<keyword evidence="15" id="KW-0229">DNA integration</keyword>
<organism evidence="26 27">
    <name type="scientific">Microbotryum silenes-dioicae</name>
    <dbReference type="NCBI Taxonomy" id="796604"/>
    <lineage>
        <taxon>Eukaryota</taxon>
        <taxon>Fungi</taxon>
        <taxon>Dikarya</taxon>
        <taxon>Basidiomycota</taxon>
        <taxon>Pucciniomycotina</taxon>
        <taxon>Microbotryomycetes</taxon>
        <taxon>Microbotryales</taxon>
        <taxon>Microbotryaceae</taxon>
        <taxon>Microbotryum</taxon>
    </lineage>
</organism>
<evidence type="ECO:0000256" key="14">
    <source>
        <dbReference type="ARBA" id="ARBA00022884"/>
    </source>
</evidence>
<evidence type="ECO:0000256" key="2">
    <source>
        <dbReference type="ARBA" id="ARBA00022578"/>
    </source>
</evidence>
<keyword evidence="6" id="KW-0540">Nuclease</keyword>
<evidence type="ECO:0000256" key="3">
    <source>
        <dbReference type="ARBA" id="ARBA00022612"/>
    </source>
</evidence>
<keyword evidence="2" id="KW-0815">Transposition</keyword>
<dbReference type="PROSITE" id="PS50878">
    <property type="entry name" value="RT_POL"/>
    <property type="match status" value="1"/>
</dbReference>
<evidence type="ECO:0000313" key="26">
    <source>
        <dbReference type="EMBL" id="SGY53855.1"/>
    </source>
</evidence>
<dbReference type="InterPro" id="IPR036397">
    <property type="entry name" value="RNaseH_sf"/>
</dbReference>
<dbReference type="PANTHER" id="PTHR42648:SF11">
    <property type="entry name" value="TRANSPOSON TY4-P GAG-POL POLYPROTEIN"/>
    <property type="match status" value="1"/>
</dbReference>
<dbReference type="InterPro" id="IPR025724">
    <property type="entry name" value="GAG-pre-integrase_dom"/>
</dbReference>
<evidence type="ECO:0000256" key="5">
    <source>
        <dbReference type="ARBA" id="ARBA00022695"/>
    </source>
</evidence>
<keyword evidence="7" id="KW-0479">Metal-binding</keyword>
<dbReference type="GO" id="GO:0004519">
    <property type="term" value="F:endonuclease activity"/>
    <property type="evidence" value="ECO:0007669"/>
    <property type="project" value="UniProtKB-KW"/>
</dbReference>
<protein>
    <submittedName>
        <fullName evidence="26">BQ5605_C006g03810 protein</fullName>
    </submittedName>
</protein>
<keyword evidence="12" id="KW-0067">ATP-binding</keyword>
<dbReference type="GO" id="GO:0005634">
    <property type="term" value="C:nucleus"/>
    <property type="evidence" value="ECO:0007669"/>
    <property type="project" value="UniProtKB-ARBA"/>
</dbReference>